<feature type="region of interest" description="Disordered" evidence="8">
    <location>
        <begin position="193"/>
        <end position="264"/>
    </location>
</feature>
<dbReference type="SUPFAM" id="SSF57850">
    <property type="entry name" value="RING/U-box"/>
    <property type="match status" value="1"/>
</dbReference>
<keyword evidence="4" id="KW-0479">Metal-binding</keyword>
<keyword evidence="6" id="KW-0833">Ubl conjugation pathway</keyword>
<feature type="domain" description="RING-type" evidence="9">
    <location>
        <begin position="680"/>
        <end position="721"/>
    </location>
</feature>
<evidence type="ECO:0000256" key="3">
    <source>
        <dbReference type="ARBA" id="ARBA00022679"/>
    </source>
</evidence>
<keyword evidence="5" id="KW-0863">Zinc-finger</keyword>
<dbReference type="Pfam" id="PF13639">
    <property type="entry name" value="zf-RING_2"/>
    <property type="match status" value="1"/>
</dbReference>
<dbReference type="AlphaFoldDB" id="K1RFE8"/>
<dbReference type="Gene3D" id="3.30.40.10">
    <property type="entry name" value="Zinc/RING finger domain, C3HC4 (zinc finger)"/>
    <property type="match status" value="1"/>
</dbReference>
<dbReference type="PANTHER" id="PTHR22937:SF65">
    <property type="entry name" value="E3 UBIQUITIN-PROTEIN LIGASE ARK2C"/>
    <property type="match status" value="1"/>
</dbReference>
<dbReference type="InterPro" id="IPR045191">
    <property type="entry name" value="MBR1/2-like"/>
</dbReference>
<dbReference type="GO" id="GO:0061630">
    <property type="term" value="F:ubiquitin protein ligase activity"/>
    <property type="evidence" value="ECO:0007669"/>
    <property type="project" value="UniProtKB-EC"/>
</dbReference>
<accession>K1RFE8</accession>
<dbReference type="HOGENOM" id="CLU_377341_0_0_1"/>
<evidence type="ECO:0000256" key="4">
    <source>
        <dbReference type="ARBA" id="ARBA00022723"/>
    </source>
</evidence>
<evidence type="ECO:0000313" key="10">
    <source>
        <dbReference type="EMBL" id="EKC32861.1"/>
    </source>
</evidence>
<dbReference type="InterPro" id="IPR001841">
    <property type="entry name" value="Znf_RING"/>
</dbReference>
<name>K1RFE8_MAGGI</name>
<organism evidence="10">
    <name type="scientific">Magallana gigas</name>
    <name type="common">Pacific oyster</name>
    <name type="synonym">Crassostrea gigas</name>
    <dbReference type="NCBI Taxonomy" id="29159"/>
    <lineage>
        <taxon>Eukaryota</taxon>
        <taxon>Metazoa</taxon>
        <taxon>Spiralia</taxon>
        <taxon>Lophotrochozoa</taxon>
        <taxon>Mollusca</taxon>
        <taxon>Bivalvia</taxon>
        <taxon>Autobranchia</taxon>
        <taxon>Pteriomorphia</taxon>
        <taxon>Ostreida</taxon>
        <taxon>Ostreoidea</taxon>
        <taxon>Ostreidae</taxon>
        <taxon>Magallana</taxon>
    </lineage>
</organism>
<sequence length="735" mass="81648">MLTFESWGEDTNPYDVYNPHNPYALFNLPTPSAHQQATTFNGFDYRTRVLPHEHERGGGFRRVGRLPAQLTPHNLVRERSAPRETIPPVPVGRVSPGLRVCSPPAIVRVGSQPHGERIVVAPLPEMETVTLGMLPNSAFRRPETLPGAETGDPNSRLEDRMEMNLDVGITEDPEEGNPMLCDSRLCVGTSPYPSCSKPTEETSKQHHLQCPNRGGLRGTHQKISRHSCGRGAHAHSHTRSLTDRRSPFCDHSQPSGSIPRNVPQSAIMNGQNVLQAESKPQRDLRPQGAGGSVSVLEHRSEGEGREVSDLLRPVVYDEEPGTPAKSRVDVLQSDSEGEELGSIDLTQSDLEERVGGEGAERTDSPIAPILPFDTEDPDSTYHSDDSDVEVIGVDAVDRYPRRRQESTGRATVVVDLTESDDGNCTHGVPPHMHPAAAPPQPPRAHIHHHHYHPPPILPPGVVPFLLPQQPIPDMSTRNIEGMPLFQHNSISSASCLQNAAPPPLMNWPRSQPQLTPGQGGASFSGQRGATPNPHPHPHHTPEAMQTSCGQTQLNAGPQHHQHLHHHLHHYHHPPRIHHIPITPGMPSDFAPIPQIPPIHPHALPAFTYQFANYNLPRNLQLRMGRMMMPHRPTYEELLSLEERLGHVNRGATQDVIEMNTLPYKYKKMKKDGDDDHQEKCTICLSEFEIEEDVRRLPCMHLFHIPCVDQWLTTNKKCPICRVDIEAGSKGHVARE</sequence>
<protein>
    <recommendedName>
        <fullName evidence="2">RING-type E3 ubiquitin transferase</fullName>
        <ecNumber evidence="2">2.3.2.27</ecNumber>
    </recommendedName>
</protein>
<proteinExistence type="predicted"/>
<dbReference type="GO" id="GO:0008270">
    <property type="term" value="F:zinc ion binding"/>
    <property type="evidence" value="ECO:0007669"/>
    <property type="project" value="UniProtKB-KW"/>
</dbReference>
<evidence type="ECO:0000256" key="7">
    <source>
        <dbReference type="ARBA" id="ARBA00022833"/>
    </source>
</evidence>
<keyword evidence="3" id="KW-0808">Transferase</keyword>
<keyword evidence="7" id="KW-0862">Zinc</keyword>
<evidence type="ECO:0000256" key="5">
    <source>
        <dbReference type="ARBA" id="ARBA00022771"/>
    </source>
</evidence>
<dbReference type="PROSITE" id="PS50089">
    <property type="entry name" value="ZF_RING_2"/>
    <property type="match status" value="1"/>
</dbReference>
<reference evidence="10" key="1">
    <citation type="journal article" date="2012" name="Nature">
        <title>The oyster genome reveals stress adaptation and complexity of shell formation.</title>
        <authorList>
            <person name="Zhang G."/>
            <person name="Fang X."/>
            <person name="Guo X."/>
            <person name="Li L."/>
            <person name="Luo R."/>
            <person name="Xu F."/>
            <person name="Yang P."/>
            <person name="Zhang L."/>
            <person name="Wang X."/>
            <person name="Qi H."/>
            <person name="Xiong Z."/>
            <person name="Que H."/>
            <person name="Xie Y."/>
            <person name="Holland P.W."/>
            <person name="Paps J."/>
            <person name="Zhu Y."/>
            <person name="Wu F."/>
            <person name="Chen Y."/>
            <person name="Wang J."/>
            <person name="Peng C."/>
            <person name="Meng J."/>
            <person name="Yang L."/>
            <person name="Liu J."/>
            <person name="Wen B."/>
            <person name="Zhang N."/>
            <person name="Huang Z."/>
            <person name="Zhu Q."/>
            <person name="Feng Y."/>
            <person name="Mount A."/>
            <person name="Hedgecock D."/>
            <person name="Xu Z."/>
            <person name="Liu Y."/>
            <person name="Domazet-Loso T."/>
            <person name="Du Y."/>
            <person name="Sun X."/>
            <person name="Zhang S."/>
            <person name="Liu B."/>
            <person name="Cheng P."/>
            <person name="Jiang X."/>
            <person name="Li J."/>
            <person name="Fan D."/>
            <person name="Wang W."/>
            <person name="Fu W."/>
            <person name="Wang T."/>
            <person name="Wang B."/>
            <person name="Zhang J."/>
            <person name="Peng Z."/>
            <person name="Li Y."/>
            <person name="Li N."/>
            <person name="Wang J."/>
            <person name="Chen M."/>
            <person name="He Y."/>
            <person name="Tan F."/>
            <person name="Song X."/>
            <person name="Zheng Q."/>
            <person name="Huang R."/>
            <person name="Yang H."/>
            <person name="Du X."/>
            <person name="Chen L."/>
            <person name="Yang M."/>
            <person name="Gaffney P.M."/>
            <person name="Wang S."/>
            <person name="Luo L."/>
            <person name="She Z."/>
            <person name="Ming Y."/>
            <person name="Huang W."/>
            <person name="Zhang S."/>
            <person name="Huang B."/>
            <person name="Zhang Y."/>
            <person name="Qu T."/>
            <person name="Ni P."/>
            <person name="Miao G."/>
            <person name="Wang J."/>
            <person name="Wang Q."/>
            <person name="Steinberg C.E."/>
            <person name="Wang H."/>
            <person name="Li N."/>
            <person name="Qian L."/>
            <person name="Zhang G."/>
            <person name="Li Y."/>
            <person name="Yang H."/>
            <person name="Liu X."/>
            <person name="Wang J."/>
            <person name="Yin Y."/>
            <person name="Wang J."/>
        </authorList>
    </citation>
    <scope>NUCLEOTIDE SEQUENCE [LARGE SCALE GENOMIC DNA]</scope>
    <source>
        <strain evidence="10">05x7-T-G4-1.051#20</strain>
    </source>
</reference>
<dbReference type="SMART" id="SM00184">
    <property type="entry name" value="RING"/>
    <property type="match status" value="1"/>
</dbReference>
<dbReference type="EMBL" id="JH817223">
    <property type="protein sequence ID" value="EKC32861.1"/>
    <property type="molecule type" value="Genomic_DNA"/>
</dbReference>
<comment type="catalytic activity">
    <reaction evidence="1">
        <text>S-ubiquitinyl-[E2 ubiquitin-conjugating enzyme]-L-cysteine + [acceptor protein]-L-lysine = [E2 ubiquitin-conjugating enzyme]-L-cysteine + N(6)-ubiquitinyl-[acceptor protein]-L-lysine.</text>
        <dbReference type="EC" id="2.3.2.27"/>
    </reaction>
</comment>
<dbReference type="PANTHER" id="PTHR22937">
    <property type="entry name" value="E3 UBIQUITIN-PROTEIN LIGASE RNF165"/>
    <property type="match status" value="1"/>
</dbReference>
<feature type="compositionally biased region" description="Basic and acidic residues" evidence="8">
    <location>
        <begin position="350"/>
        <end position="363"/>
    </location>
</feature>
<evidence type="ECO:0000256" key="2">
    <source>
        <dbReference type="ARBA" id="ARBA00012483"/>
    </source>
</evidence>
<feature type="compositionally biased region" description="Basic residues" evidence="8">
    <location>
        <begin position="219"/>
        <end position="238"/>
    </location>
</feature>
<evidence type="ECO:0000259" key="9">
    <source>
        <dbReference type="PROSITE" id="PS50089"/>
    </source>
</evidence>
<dbReference type="CDD" id="cd16474">
    <property type="entry name" value="RING-H2_RNF111-like"/>
    <property type="match status" value="1"/>
</dbReference>
<evidence type="ECO:0000256" key="6">
    <source>
        <dbReference type="ARBA" id="ARBA00022786"/>
    </source>
</evidence>
<feature type="region of interest" description="Disordered" evidence="8">
    <location>
        <begin position="497"/>
        <end position="546"/>
    </location>
</feature>
<evidence type="ECO:0000256" key="8">
    <source>
        <dbReference type="SAM" id="MobiDB-lite"/>
    </source>
</evidence>
<dbReference type="EC" id="2.3.2.27" evidence="2"/>
<feature type="compositionally biased region" description="Polar residues" evidence="8">
    <location>
        <begin position="252"/>
        <end position="264"/>
    </location>
</feature>
<feature type="region of interest" description="Disordered" evidence="8">
    <location>
        <begin position="276"/>
        <end position="385"/>
    </location>
</feature>
<evidence type="ECO:0000256" key="1">
    <source>
        <dbReference type="ARBA" id="ARBA00000900"/>
    </source>
</evidence>
<gene>
    <name evidence="10" type="ORF">CGI_10024423</name>
</gene>
<feature type="compositionally biased region" description="Basic and acidic residues" evidence="8">
    <location>
        <begin position="296"/>
        <end position="309"/>
    </location>
</feature>
<dbReference type="InParanoid" id="K1RFE8"/>
<dbReference type="InterPro" id="IPR013083">
    <property type="entry name" value="Znf_RING/FYVE/PHD"/>
</dbReference>
<dbReference type="GO" id="GO:0005634">
    <property type="term" value="C:nucleus"/>
    <property type="evidence" value="ECO:0007669"/>
    <property type="project" value="TreeGrafter"/>
</dbReference>